<dbReference type="SUPFAM" id="SSF54637">
    <property type="entry name" value="Thioesterase/thiol ester dehydrase-isomerase"/>
    <property type="match status" value="1"/>
</dbReference>
<dbReference type="EC" id="3.1.-.-" evidence="4"/>
<comment type="similarity">
    <text evidence="1">Belongs to the thioesterase PaaI family.</text>
</comment>
<dbReference type="InterPro" id="IPR029069">
    <property type="entry name" value="HotDog_dom_sf"/>
</dbReference>
<feature type="domain" description="Thioesterase" evidence="3">
    <location>
        <begin position="47"/>
        <end position="127"/>
    </location>
</feature>
<dbReference type="Pfam" id="PF03061">
    <property type="entry name" value="4HBT"/>
    <property type="match status" value="1"/>
</dbReference>
<name>A0A6N2TKQ1_9ACTO</name>
<gene>
    <name evidence="4" type="primary">ydiI</name>
    <name evidence="4" type="ORF">AOLFYP35_01421</name>
</gene>
<dbReference type="EMBL" id="CACRSM010000002">
    <property type="protein sequence ID" value="VYT06370.1"/>
    <property type="molecule type" value="Genomic_DNA"/>
</dbReference>
<dbReference type="InterPro" id="IPR003736">
    <property type="entry name" value="PAAI_dom"/>
</dbReference>
<dbReference type="InterPro" id="IPR006683">
    <property type="entry name" value="Thioestr_dom"/>
</dbReference>
<evidence type="ECO:0000256" key="1">
    <source>
        <dbReference type="ARBA" id="ARBA00008324"/>
    </source>
</evidence>
<keyword evidence="2 4" id="KW-0378">Hydrolase</keyword>
<reference evidence="4" key="1">
    <citation type="submission" date="2019-11" db="EMBL/GenBank/DDBJ databases">
        <authorList>
            <person name="Feng L."/>
        </authorList>
    </citation>
    <scope>NUCLEOTIDE SEQUENCE</scope>
    <source>
        <strain evidence="4">AodontolyticusLFYP35</strain>
    </source>
</reference>
<dbReference type="Gene3D" id="3.10.129.10">
    <property type="entry name" value="Hotdog Thioesterase"/>
    <property type="match status" value="1"/>
</dbReference>
<evidence type="ECO:0000259" key="3">
    <source>
        <dbReference type="Pfam" id="PF03061"/>
    </source>
</evidence>
<dbReference type="NCBIfam" id="TIGR00369">
    <property type="entry name" value="unchar_dom_1"/>
    <property type="match status" value="1"/>
</dbReference>
<dbReference type="GO" id="GO:0061522">
    <property type="term" value="F:1,4-dihydroxy-2-naphthoyl-CoA thioesterase activity"/>
    <property type="evidence" value="ECO:0007669"/>
    <property type="project" value="TreeGrafter"/>
</dbReference>
<dbReference type="GO" id="GO:0005829">
    <property type="term" value="C:cytosol"/>
    <property type="evidence" value="ECO:0007669"/>
    <property type="project" value="TreeGrafter"/>
</dbReference>
<protein>
    <submittedName>
        <fullName evidence="4">Esterase YdiI</fullName>
        <ecNumber evidence="4">3.1.-.-</ecNumber>
    </submittedName>
</protein>
<organism evidence="4">
    <name type="scientific">Schaalia odontolytica</name>
    <dbReference type="NCBI Taxonomy" id="1660"/>
    <lineage>
        <taxon>Bacteria</taxon>
        <taxon>Bacillati</taxon>
        <taxon>Actinomycetota</taxon>
        <taxon>Actinomycetes</taxon>
        <taxon>Actinomycetales</taxon>
        <taxon>Actinomycetaceae</taxon>
        <taxon>Schaalia</taxon>
    </lineage>
</organism>
<accession>A0A6N2TKQ1</accession>
<proteinExistence type="inferred from homology"/>
<dbReference type="PANTHER" id="PTHR43240">
    <property type="entry name" value="1,4-DIHYDROXY-2-NAPHTHOYL-COA THIOESTERASE 1"/>
    <property type="match status" value="1"/>
</dbReference>
<evidence type="ECO:0000256" key="2">
    <source>
        <dbReference type="ARBA" id="ARBA00022801"/>
    </source>
</evidence>
<sequence>MHTSNGEIGLPPSWLDTLMHRMGMRIISQSPEHTVIEMPISGNTQPQGLLHGGASAALAETAASHSAILHAQRLFGENAVAVGVELNISHLKAGRGLLIRATAEALHLGRSSTVHTVRITDEDHQLIAIARVSNRVLNK</sequence>
<dbReference type="CDD" id="cd03443">
    <property type="entry name" value="PaaI_thioesterase"/>
    <property type="match status" value="1"/>
</dbReference>
<evidence type="ECO:0000313" key="4">
    <source>
        <dbReference type="EMBL" id="VYT06370.1"/>
    </source>
</evidence>
<dbReference type="PANTHER" id="PTHR43240:SF5">
    <property type="entry name" value="1,4-DIHYDROXY-2-NAPHTHOYL-COA THIOESTERASE 1"/>
    <property type="match status" value="1"/>
</dbReference>
<dbReference type="AlphaFoldDB" id="A0A6N2TKQ1"/>